<keyword evidence="6" id="KW-0297">G-protein coupled receptor</keyword>
<dbReference type="InterPro" id="IPR001681">
    <property type="entry name" value="Neurokn_rcpt"/>
</dbReference>
<evidence type="ECO:0000313" key="13">
    <source>
        <dbReference type="Proteomes" id="UP001152888"/>
    </source>
</evidence>
<dbReference type="Proteomes" id="UP001152888">
    <property type="component" value="Unassembled WGS sequence"/>
</dbReference>
<dbReference type="EMBL" id="CAKOFQ010007156">
    <property type="protein sequence ID" value="CAH1992805.1"/>
    <property type="molecule type" value="Genomic_DNA"/>
</dbReference>
<proteinExistence type="inferred from homology"/>
<dbReference type="Pfam" id="PF00001">
    <property type="entry name" value="7tm_1"/>
    <property type="match status" value="1"/>
</dbReference>
<comment type="similarity">
    <text evidence="2">Belongs to the G-protein coupled receptor 1 family.</text>
</comment>
<dbReference type="Gene3D" id="1.20.1070.10">
    <property type="entry name" value="Rhodopsin 7-helix transmembrane proteins"/>
    <property type="match status" value="1"/>
</dbReference>
<dbReference type="PRINTS" id="PR00237">
    <property type="entry name" value="GPCRRHODOPSN"/>
</dbReference>
<keyword evidence="8" id="KW-0675">Receptor</keyword>
<keyword evidence="9" id="KW-0807">Transducer</keyword>
<dbReference type="GO" id="GO:0005886">
    <property type="term" value="C:plasma membrane"/>
    <property type="evidence" value="ECO:0007669"/>
    <property type="project" value="UniProtKB-SubCell"/>
</dbReference>
<name>A0A9P0LC96_ACAOB</name>
<dbReference type="AlphaFoldDB" id="A0A9P0LC96"/>
<accession>A0A9P0LC96</accession>
<evidence type="ECO:0000256" key="8">
    <source>
        <dbReference type="ARBA" id="ARBA00023170"/>
    </source>
</evidence>
<evidence type="ECO:0000256" key="5">
    <source>
        <dbReference type="ARBA" id="ARBA00022989"/>
    </source>
</evidence>
<protein>
    <recommendedName>
        <fullName evidence="11">G-protein coupled receptors family 1 profile domain-containing protein</fullName>
    </recommendedName>
</protein>
<evidence type="ECO:0000256" key="6">
    <source>
        <dbReference type="ARBA" id="ARBA00023040"/>
    </source>
</evidence>
<keyword evidence="13" id="KW-1185">Reference proteome</keyword>
<evidence type="ECO:0000313" key="12">
    <source>
        <dbReference type="EMBL" id="CAH1992805.1"/>
    </source>
</evidence>
<comment type="subcellular location">
    <subcellularLocation>
        <location evidence="1">Cell membrane</location>
        <topology evidence="1">Multi-pass membrane protein</topology>
    </subcellularLocation>
</comment>
<evidence type="ECO:0000256" key="7">
    <source>
        <dbReference type="ARBA" id="ARBA00023136"/>
    </source>
</evidence>
<evidence type="ECO:0000256" key="3">
    <source>
        <dbReference type="ARBA" id="ARBA00022475"/>
    </source>
</evidence>
<dbReference type="InterPro" id="IPR000276">
    <property type="entry name" value="GPCR_Rhodpsn"/>
</dbReference>
<evidence type="ECO:0000259" key="11">
    <source>
        <dbReference type="PROSITE" id="PS50262"/>
    </source>
</evidence>
<dbReference type="PROSITE" id="PS50262">
    <property type="entry name" value="G_PROTEIN_RECEP_F1_2"/>
    <property type="match status" value="1"/>
</dbReference>
<dbReference type="GO" id="GO:0004995">
    <property type="term" value="F:tachykinin receptor activity"/>
    <property type="evidence" value="ECO:0007669"/>
    <property type="project" value="InterPro"/>
</dbReference>
<dbReference type="SUPFAM" id="SSF81321">
    <property type="entry name" value="Family A G protein-coupled receptor-like"/>
    <property type="match status" value="1"/>
</dbReference>
<evidence type="ECO:0000256" key="10">
    <source>
        <dbReference type="SAM" id="Phobius"/>
    </source>
</evidence>
<feature type="domain" description="G-protein coupled receptors family 1 profile" evidence="11">
    <location>
        <begin position="1"/>
        <end position="56"/>
    </location>
</feature>
<keyword evidence="7 10" id="KW-0472">Membrane</keyword>
<evidence type="ECO:0000256" key="2">
    <source>
        <dbReference type="ARBA" id="ARBA00010663"/>
    </source>
</evidence>
<gene>
    <name evidence="12" type="ORF">ACAOBT_LOCUS21110</name>
</gene>
<dbReference type="PANTHER" id="PTHR46925:SF2">
    <property type="entry name" value="G-PROTEIN COUPLED RECEPTOR TKR-1-RELATED"/>
    <property type="match status" value="1"/>
</dbReference>
<keyword evidence="3" id="KW-1003">Cell membrane</keyword>
<feature type="transmembrane region" description="Helical" evidence="10">
    <location>
        <begin position="6"/>
        <end position="25"/>
    </location>
</feature>
<reference evidence="12" key="1">
    <citation type="submission" date="2022-03" db="EMBL/GenBank/DDBJ databases">
        <authorList>
            <person name="Sayadi A."/>
        </authorList>
    </citation>
    <scope>NUCLEOTIDE SEQUENCE</scope>
</reference>
<sequence>MIKMMVTVVMVYTICWLPYNLLLILSESISERLMMFLYFPLHGLAMSHACYNPIIYCFMNTRFRDGLYALLRVLPGFNRCVSRTHSGAGFPHAGKSQRLSEMLCSMPSRQFIHISRTSEIYYYNQPLRK</sequence>
<dbReference type="InterPro" id="IPR017452">
    <property type="entry name" value="GPCR_Rhodpsn_7TM"/>
</dbReference>
<organism evidence="12 13">
    <name type="scientific">Acanthoscelides obtectus</name>
    <name type="common">Bean weevil</name>
    <name type="synonym">Bruchus obtectus</name>
    <dbReference type="NCBI Taxonomy" id="200917"/>
    <lineage>
        <taxon>Eukaryota</taxon>
        <taxon>Metazoa</taxon>
        <taxon>Ecdysozoa</taxon>
        <taxon>Arthropoda</taxon>
        <taxon>Hexapoda</taxon>
        <taxon>Insecta</taxon>
        <taxon>Pterygota</taxon>
        <taxon>Neoptera</taxon>
        <taxon>Endopterygota</taxon>
        <taxon>Coleoptera</taxon>
        <taxon>Polyphaga</taxon>
        <taxon>Cucujiformia</taxon>
        <taxon>Chrysomeloidea</taxon>
        <taxon>Chrysomelidae</taxon>
        <taxon>Bruchinae</taxon>
        <taxon>Bruchini</taxon>
        <taxon>Acanthoscelides</taxon>
    </lineage>
</organism>
<dbReference type="PANTHER" id="PTHR46925">
    <property type="entry name" value="G-PROTEIN COUPLED RECEPTOR TKR-1-RELATED"/>
    <property type="match status" value="1"/>
</dbReference>
<dbReference type="OrthoDB" id="5981855at2759"/>
<evidence type="ECO:0000256" key="9">
    <source>
        <dbReference type="ARBA" id="ARBA00023224"/>
    </source>
</evidence>
<evidence type="ECO:0000256" key="1">
    <source>
        <dbReference type="ARBA" id="ARBA00004651"/>
    </source>
</evidence>
<keyword evidence="4 10" id="KW-0812">Transmembrane</keyword>
<evidence type="ECO:0000256" key="4">
    <source>
        <dbReference type="ARBA" id="ARBA00022692"/>
    </source>
</evidence>
<comment type="caution">
    <text evidence="12">The sequence shown here is derived from an EMBL/GenBank/DDBJ whole genome shotgun (WGS) entry which is preliminary data.</text>
</comment>
<keyword evidence="5 10" id="KW-1133">Transmembrane helix</keyword>